<dbReference type="Pfam" id="PF13577">
    <property type="entry name" value="SnoaL_4"/>
    <property type="match status" value="1"/>
</dbReference>
<evidence type="ECO:0000313" key="2">
    <source>
        <dbReference type="EMBL" id="EAQ11354.1"/>
    </source>
</evidence>
<comment type="caution">
    <text evidence="2">The sequence shown here is derived from an EMBL/GenBank/DDBJ whole genome shotgun (WGS) entry which is preliminary data.</text>
</comment>
<name>A3VK49_9RHOB</name>
<dbReference type="RefSeq" id="WP_008327556.1">
    <property type="nucleotide sequence ID" value="NZ_AAMT01000016.1"/>
</dbReference>
<organism evidence="2 3">
    <name type="scientific">Maritimibacter alkaliphilus HTCC2654</name>
    <dbReference type="NCBI Taxonomy" id="314271"/>
    <lineage>
        <taxon>Bacteria</taxon>
        <taxon>Pseudomonadati</taxon>
        <taxon>Pseudomonadota</taxon>
        <taxon>Alphaproteobacteria</taxon>
        <taxon>Rhodobacterales</taxon>
        <taxon>Roseobacteraceae</taxon>
        <taxon>Maritimibacter</taxon>
    </lineage>
</organism>
<feature type="domain" description="SnoaL-like" evidence="1">
    <location>
        <begin position="5"/>
        <end position="122"/>
    </location>
</feature>
<reference evidence="2 3" key="1">
    <citation type="journal article" date="2010" name="J. Bacteriol.">
        <title>Genome sequences of Pelagibaca bermudensis HTCC2601T and Maritimibacter alkaliphilus HTCC2654T, the type strains of two marine Roseobacter genera.</title>
        <authorList>
            <person name="Thrash J.C."/>
            <person name="Cho J.C."/>
            <person name="Ferriera S."/>
            <person name="Johnson J."/>
            <person name="Vergin K.L."/>
            <person name="Giovannoni S.J."/>
        </authorList>
    </citation>
    <scope>NUCLEOTIDE SEQUENCE [LARGE SCALE GENOMIC DNA]</scope>
    <source>
        <strain evidence="2 3">HTCC2654</strain>
    </source>
</reference>
<proteinExistence type="predicted"/>
<evidence type="ECO:0000259" key="1">
    <source>
        <dbReference type="Pfam" id="PF13577"/>
    </source>
</evidence>
<dbReference type="Proteomes" id="UP000002931">
    <property type="component" value="Unassembled WGS sequence"/>
</dbReference>
<dbReference type="AlphaFoldDB" id="A3VK49"/>
<protein>
    <recommendedName>
        <fullName evidence="1">SnoaL-like domain-containing protein</fullName>
    </recommendedName>
</protein>
<dbReference type="SUPFAM" id="SSF54427">
    <property type="entry name" value="NTF2-like"/>
    <property type="match status" value="1"/>
</dbReference>
<accession>A3VK49</accession>
<dbReference type="InterPro" id="IPR032710">
    <property type="entry name" value="NTF2-like_dom_sf"/>
</dbReference>
<gene>
    <name evidence="2" type="ORF">RB2654_23368</name>
</gene>
<keyword evidence="3" id="KW-1185">Reference proteome</keyword>
<dbReference type="EMBL" id="AAMT01000016">
    <property type="protein sequence ID" value="EAQ11354.1"/>
    <property type="molecule type" value="Genomic_DNA"/>
</dbReference>
<evidence type="ECO:0000313" key="3">
    <source>
        <dbReference type="Proteomes" id="UP000002931"/>
    </source>
</evidence>
<dbReference type="InterPro" id="IPR037401">
    <property type="entry name" value="SnoaL-like"/>
</dbReference>
<dbReference type="Gene3D" id="3.10.450.50">
    <property type="match status" value="1"/>
</dbReference>
<dbReference type="OrthoDB" id="1492465at2"/>
<dbReference type="STRING" id="314271.RB2654_23368"/>
<sequence>MDPTADKLAILELVAAYGDAVNRRDGAAWIGCWAEDAVWCIRDRRIEGSAAILQTWETAMAGYADVHFFSHLGRLSVTEDTASGRVYTQEFLRTADGERRTQIGEYDDLFARRGGSWVFTARSFRIRDTV</sequence>
<dbReference type="HOGENOM" id="CLU_106738_7_2_5"/>